<dbReference type="Proteomes" id="UP001156389">
    <property type="component" value="Unassembled WGS sequence"/>
</dbReference>
<dbReference type="SMART" id="SM00421">
    <property type="entry name" value="HTH_LUXR"/>
    <property type="match status" value="1"/>
</dbReference>
<accession>A0ABT2K2G2</accession>
<keyword evidence="1" id="KW-0238">DNA-binding</keyword>
<dbReference type="RefSeq" id="WP_260221764.1">
    <property type="nucleotide sequence ID" value="NZ_JAJAGO010000020.1"/>
</dbReference>
<dbReference type="PANTHER" id="PTHR43214">
    <property type="entry name" value="TWO-COMPONENT RESPONSE REGULATOR"/>
    <property type="match status" value="1"/>
</dbReference>
<comment type="caution">
    <text evidence="3">The sequence shown here is derived from an EMBL/GenBank/DDBJ whole genome shotgun (WGS) entry which is preliminary data.</text>
</comment>
<dbReference type="CDD" id="cd06170">
    <property type="entry name" value="LuxR_C_like"/>
    <property type="match status" value="1"/>
</dbReference>
<dbReference type="InterPro" id="IPR039420">
    <property type="entry name" value="WalR-like"/>
</dbReference>
<dbReference type="InterPro" id="IPR036388">
    <property type="entry name" value="WH-like_DNA-bd_sf"/>
</dbReference>
<dbReference type="EMBL" id="JAJAGO010000020">
    <property type="protein sequence ID" value="MCT2594338.1"/>
    <property type="molecule type" value="Genomic_DNA"/>
</dbReference>
<gene>
    <name evidence="3" type="ORF">LHJ74_31280</name>
</gene>
<evidence type="ECO:0000259" key="2">
    <source>
        <dbReference type="PROSITE" id="PS50043"/>
    </source>
</evidence>
<dbReference type="PANTHER" id="PTHR43214:SF42">
    <property type="entry name" value="TRANSCRIPTIONAL REGULATORY PROTEIN DESR"/>
    <property type="match status" value="1"/>
</dbReference>
<organism evidence="3 4">
    <name type="scientific">Streptomyces gossypii</name>
    <dbReference type="NCBI Taxonomy" id="2883101"/>
    <lineage>
        <taxon>Bacteria</taxon>
        <taxon>Bacillati</taxon>
        <taxon>Actinomycetota</taxon>
        <taxon>Actinomycetes</taxon>
        <taxon>Kitasatosporales</taxon>
        <taxon>Streptomycetaceae</taxon>
        <taxon>Streptomyces</taxon>
    </lineage>
</organism>
<dbReference type="PRINTS" id="PR00038">
    <property type="entry name" value="HTHLUXR"/>
</dbReference>
<dbReference type="Pfam" id="PF13191">
    <property type="entry name" value="AAA_16"/>
    <property type="match status" value="1"/>
</dbReference>
<name>A0ABT2K2G2_9ACTN</name>
<dbReference type="SUPFAM" id="SSF46894">
    <property type="entry name" value="C-terminal effector domain of the bipartite response regulators"/>
    <property type="match status" value="1"/>
</dbReference>
<dbReference type="SUPFAM" id="SSF52540">
    <property type="entry name" value="P-loop containing nucleoside triphosphate hydrolases"/>
    <property type="match status" value="1"/>
</dbReference>
<dbReference type="InterPro" id="IPR000792">
    <property type="entry name" value="Tscrpt_reg_LuxR_C"/>
</dbReference>
<dbReference type="InterPro" id="IPR016032">
    <property type="entry name" value="Sig_transdc_resp-reg_C-effctor"/>
</dbReference>
<dbReference type="InterPro" id="IPR041664">
    <property type="entry name" value="AAA_16"/>
</dbReference>
<sequence>MGTTAGATAASSPPRMYGRSAETGTVEALAARLADGEGGALLLSARPGLGRSALLAHAAAFASRSGGLVLHTRGTPAESRLRYAGLHALLCGAPPRARAAPPPEVLGAGVGAATPFLAQLRQLAAGKPLLVCVDDAHHWDRESRAALGFAARRTGPAYPVGVILTTEQAYAGEPDFAAVPSVRIPPLAEDAAAALLDDLVPAGAAPAVREKLLRAADGSPRLLVDLVALLAPGQLTGGDPLPDPLPTDRALLRGYAARLRALPYGTGLLLALAAAAAELAGGPGGSEDVDADLVLRAARAAGLGPGVLGPAEAAGLVRTTEGRIRFDPPLLARAVYAGEPLARRRAAHALLASALHGARDRLARLRHEAAAATCPAPALADALADAAAAAAGAAADGTAYSHRDVSGALARAAELSEDDDTRVARFTAAADHARLAGASGTARHLLDRARGLPAQAAVRGRVELVRGILELRDGPVADAREVLLLAAGLLAPHEPGFALEAMLGAADAAWAAGDVPGYLATLDRTGPLDRPAAVRTAPAPLGDYRNGMSAVMRGRFAEARPPLRRVLELAAHRSHPAELVRACVAALVLGEIATARETAARALASARAHGHDTLVPQTLEYLAYSELRSGLHARARAHAREGLRAAHRTGQRNSAAHHHAILAMAASLEGAAGDCAVHASAAARTAAQHGLVMVEALATWAQARAALGEARPLEAAARLGPLVLPGPRRGHHAVRMLAVPCFIEAAALTGKEAEARTALAEFTGWTGWTADPNAPGQLARCRALLAGPQAAEGLYARAVAGHERAGGEFERARTQLLHGKVLRRRRRPLEARDQLRDALVGFERCGARSWAGQAQAELRATGAATAGTTAERPPLLGELTPQQLRIARFVADGATNREVAVRLSVSPRTVDHHLRNVFATLGVRSRVELARLVARAPEREP</sequence>
<protein>
    <submittedName>
        <fullName evidence="3">LuxR C-terminal-related transcriptional regulator</fullName>
    </submittedName>
</protein>
<dbReference type="Pfam" id="PF00196">
    <property type="entry name" value="GerE"/>
    <property type="match status" value="1"/>
</dbReference>
<evidence type="ECO:0000313" key="4">
    <source>
        <dbReference type="Proteomes" id="UP001156389"/>
    </source>
</evidence>
<dbReference type="InterPro" id="IPR027417">
    <property type="entry name" value="P-loop_NTPase"/>
</dbReference>
<evidence type="ECO:0000313" key="3">
    <source>
        <dbReference type="EMBL" id="MCT2594338.1"/>
    </source>
</evidence>
<feature type="domain" description="HTH luxR-type" evidence="2">
    <location>
        <begin position="872"/>
        <end position="937"/>
    </location>
</feature>
<keyword evidence="4" id="KW-1185">Reference proteome</keyword>
<dbReference type="PROSITE" id="PS50043">
    <property type="entry name" value="HTH_LUXR_2"/>
    <property type="match status" value="1"/>
</dbReference>
<reference evidence="3 4" key="1">
    <citation type="submission" date="2021-10" db="EMBL/GenBank/DDBJ databases">
        <title>Streptomyces gossypii sp. nov., isolated from soil collected from cotton field.</title>
        <authorList>
            <person name="Ge X."/>
            <person name="Chen X."/>
            <person name="Liu W."/>
        </authorList>
    </citation>
    <scope>NUCLEOTIDE SEQUENCE [LARGE SCALE GENOMIC DNA]</scope>
    <source>
        <strain evidence="3 4">N2-109</strain>
    </source>
</reference>
<evidence type="ECO:0000256" key="1">
    <source>
        <dbReference type="ARBA" id="ARBA00023125"/>
    </source>
</evidence>
<proteinExistence type="predicted"/>
<dbReference type="Gene3D" id="1.10.10.10">
    <property type="entry name" value="Winged helix-like DNA-binding domain superfamily/Winged helix DNA-binding domain"/>
    <property type="match status" value="1"/>
</dbReference>